<feature type="domain" description="Peptidase M16 middle/third" evidence="18">
    <location>
        <begin position="398"/>
        <end position="678"/>
    </location>
</feature>
<feature type="domain" description="Peptidase M16 C-terminal" evidence="17">
    <location>
        <begin position="214"/>
        <end position="389"/>
    </location>
</feature>
<comment type="cofactor">
    <cofactor evidence="1">
        <name>Zn(2+)</name>
        <dbReference type="ChEBI" id="CHEBI:29105"/>
    </cofactor>
</comment>
<feature type="signal peptide" evidence="15">
    <location>
        <begin position="1"/>
        <end position="29"/>
    </location>
</feature>
<feature type="chain" id="PRO_5045204714" description="Protease 3" evidence="15">
    <location>
        <begin position="30"/>
        <end position="946"/>
    </location>
</feature>
<sequence length="946" mass="106340">MRMTPVAPMSLARITALFALLWFATLAQAAIQPVKSPADDNEYRYISLDNGLEALLISDPGADKAAASLNVSVGSGNDPEDREGLAHFLEHLLFLGTEKYPNPGEYQQFIRSHGGSHNAFTAFQDTNYFFDIQPTHLEPALDRFAQQFSAPLFTAELVDRERNAVHSEYSASLKDDGRRYYSVRKAISNPEHAFSQFSVGNLETLANSEERPLREDLIEFWKNHYSANLMTLAVYGPQSLDELEAMVRPRFSAIDNRNLTVKDHPQPLFAPDSLPARLQVQTIKDIRRLQLIFPIPSQRDQYRTKPLHYVASLLGHEGPGSLLNVLKRRGWVESLSAGSGTDTGEHSTLELSMSLTSEGMNHQDEIVALAFDYIELVREEGIDRFRFEEDRQLSEIDFRFQQRPDPLHLAMRLSMEMQEVAPEDVLQASYMMTDYVPDQYRELLGHLTPDNVLIAVQSNQDLPENASTTQWYDTPYRLFQTDIDVPTGNEVTAQLADQLALPNQNPFIPEDLAVLEGSSMDQPAKLATFDNLEIWHARDTRFERPEANIFLSLRSPLTTASPRGQVLTSLLAEAVSVQLNPWAYPAQIAGLDYQVYPHLRGLTVRVGGYHDRLPVLMNRIMATLANPEITKQRFRIARQQLMDDLRNSLQDKPVAQASAFVQDALVQGAWTAPERLAAAESVTVEDLREFAHSFTARVDAVMLVHGNATRAFALNTAQQTDALLLQDSQQVVVNRSQVRDLPDGETRITLPVPHPDTGYLRYSQGSNTGFDERARYRLLTQVISGAFYEEIRTTRQLGYAVYATPFEMLETPAIGLVVQSPDASADTIDEAVQAFADSFREELKTMSEEALQQERQAVISNLMEQDRRLSDVSQRYWREIDRQATDFDSREELADAIGEVSKAELLATFDAALRELDASLLVTTSADATTSDELVKTLRNQPPVDD</sequence>
<evidence type="ECO:0000256" key="14">
    <source>
        <dbReference type="RuleBase" id="RU004447"/>
    </source>
</evidence>
<evidence type="ECO:0000256" key="12">
    <source>
        <dbReference type="ARBA" id="ARBA00031184"/>
    </source>
</evidence>
<comment type="function">
    <text evidence="2">Endopeptidase that degrades small peptides of less than 7 kDa, such as glucagon and insulin.</text>
</comment>
<gene>
    <name evidence="20" type="ORF">GCM10007071_17980</name>
</gene>
<dbReference type="Gene3D" id="3.30.830.10">
    <property type="entry name" value="Metalloenzyme, LuxS/M16 peptidase-like"/>
    <property type="match status" value="4"/>
</dbReference>
<comment type="caution">
    <text evidence="20">The sequence shown here is derived from an EMBL/GenBank/DDBJ whole genome shotgun (WGS) entry which is preliminary data.</text>
</comment>
<keyword evidence="10" id="KW-0482">Metalloprotease</keyword>
<evidence type="ECO:0000259" key="19">
    <source>
        <dbReference type="Pfam" id="PF22456"/>
    </source>
</evidence>
<evidence type="ECO:0000256" key="7">
    <source>
        <dbReference type="ARBA" id="ARBA00022723"/>
    </source>
</evidence>
<evidence type="ECO:0000256" key="9">
    <source>
        <dbReference type="ARBA" id="ARBA00022833"/>
    </source>
</evidence>
<keyword evidence="7" id="KW-0479">Metal-binding</keyword>
<evidence type="ECO:0000259" key="18">
    <source>
        <dbReference type="Pfam" id="PF16187"/>
    </source>
</evidence>
<name>A0ABQ3AXW6_9GAMM</name>
<proteinExistence type="inferred from homology"/>
<keyword evidence="15" id="KW-0732">Signal</keyword>
<feature type="domain" description="Peptidase M16 N-terminal" evidence="16">
    <location>
        <begin position="55"/>
        <end position="172"/>
    </location>
</feature>
<dbReference type="PROSITE" id="PS00143">
    <property type="entry name" value="INSULINASE"/>
    <property type="match status" value="1"/>
</dbReference>
<dbReference type="RefSeq" id="WP_189575559.1">
    <property type="nucleotide sequence ID" value="NZ_BMXV01000003.1"/>
</dbReference>
<keyword evidence="8" id="KW-0378">Hydrolase</keyword>
<dbReference type="PANTHER" id="PTHR43690:SF18">
    <property type="entry name" value="INSULIN-DEGRADING ENZYME-RELATED"/>
    <property type="match status" value="1"/>
</dbReference>
<evidence type="ECO:0000313" key="20">
    <source>
        <dbReference type="EMBL" id="GGY71203.1"/>
    </source>
</evidence>
<evidence type="ECO:0000256" key="15">
    <source>
        <dbReference type="SAM" id="SignalP"/>
    </source>
</evidence>
<evidence type="ECO:0000256" key="2">
    <source>
        <dbReference type="ARBA" id="ARBA00002184"/>
    </source>
</evidence>
<accession>A0ABQ3AXW6</accession>
<evidence type="ECO:0000256" key="1">
    <source>
        <dbReference type="ARBA" id="ARBA00001947"/>
    </source>
</evidence>
<dbReference type="InterPro" id="IPR011765">
    <property type="entry name" value="Pept_M16_N"/>
</dbReference>
<dbReference type="Pfam" id="PF05193">
    <property type="entry name" value="Peptidase_M16_C"/>
    <property type="match status" value="1"/>
</dbReference>
<dbReference type="InterPro" id="IPR011249">
    <property type="entry name" value="Metalloenz_LuxS/M16"/>
</dbReference>
<evidence type="ECO:0000256" key="10">
    <source>
        <dbReference type="ARBA" id="ARBA00023049"/>
    </source>
</evidence>
<evidence type="ECO:0000256" key="6">
    <source>
        <dbReference type="ARBA" id="ARBA00022670"/>
    </source>
</evidence>
<dbReference type="EMBL" id="BMXV01000003">
    <property type="protein sequence ID" value="GGY71203.1"/>
    <property type="molecule type" value="Genomic_DNA"/>
</dbReference>
<dbReference type="Pfam" id="PF00675">
    <property type="entry name" value="Peptidase_M16"/>
    <property type="match status" value="1"/>
</dbReference>
<evidence type="ECO:0000256" key="4">
    <source>
        <dbReference type="ARBA" id="ARBA00012449"/>
    </source>
</evidence>
<dbReference type="Pfam" id="PF16187">
    <property type="entry name" value="Peptidase_M16_M"/>
    <property type="match status" value="1"/>
</dbReference>
<organism evidence="20 21">
    <name type="scientific">Marinobacter zhanjiangensis</name>
    <dbReference type="NCBI Taxonomy" id="578215"/>
    <lineage>
        <taxon>Bacteria</taxon>
        <taxon>Pseudomonadati</taxon>
        <taxon>Pseudomonadota</taxon>
        <taxon>Gammaproteobacteria</taxon>
        <taxon>Pseudomonadales</taxon>
        <taxon>Marinobacteraceae</taxon>
        <taxon>Marinobacter</taxon>
    </lineage>
</organism>
<evidence type="ECO:0000256" key="11">
    <source>
        <dbReference type="ARBA" id="ARBA00029597"/>
    </source>
</evidence>
<protein>
    <recommendedName>
        <fullName evidence="5">Protease 3</fullName>
        <ecNumber evidence="4">3.4.24.55</ecNumber>
    </recommendedName>
    <alternativeName>
        <fullName evidence="13">Pitrilysin</fullName>
    </alternativeName>
    <alternativeName>
        <fullName evidence="12">Protease III</fullName>
    </alternativeName>
    <alternativeName>
        <fullName evidence="11">Protease pi</fullName>
    </alternativeName>
</protein>
<evidence type="ECO:0000256" key="13">
    <source>
        <dbReference type="ARBA" id="ARBA00033450"/>
    </source>
</evidence>
<dbReference type="InterPro" id="IPR050626">
    <property type="entry name" value="Peptidase_M16"/>
</dbReference>
<dbReference type="EC" id="3.4.24.55" evidence="4"/>
<dbReference type="InterPro" id="IPR001431">
    <property type="entry name" value="Pept_M16_Zn_BS"/>
</dbReference>
<keyword evidence="6" id="KW-0645">Protease</keyword>
<evidence type="ECO:0000256" key="3">
    <source>
        <dbReference type="ARBA" id="ARBA00007261"/>
    </source>
</evidence>
<comment type="similarity">
    <text evidence="3 14">Belongs to the peptidase M16 family.</text>
</comment>
<reference evidence="21" key="1">
    <citation type="journal article" date="2019" name="Int. J. Syst. Evol. Microbiol.">
        <title>The Global Catalogue of Microorganisms (GCM) 10K type strain sequencing project: providing services to taxonomists for standard genome sequencing and annotation.</title>
        <authorList>
            <consortium name="The Broad Institute Genomics Platform"/>
            <consortium name="The Broad Institute Genome Sequencing Center for Infectious Disease"/>
            <person name="Wu L."/>
            <person name="Ma J."/>
        </authorList>
    </citation>
    <scope>NUCLEOTIDE SEQUENCE [LARGE SCALE GENOMIC DNA]</scope>
    <source>
        <strain evidence="21">KCTC 22280</strain>
    </source>
</reference>
<dbReference type="SUPFAM" id="SSF63411">
    <property type="entry name" value="LuxS/MPP-like metallohydrolase"/>
    <property type="match status" value="4"/>
</dbReference>
<keyword evidence="21" id="KW-1185">Reference proteome</keyword>
<dbReference type="Proteomes" id="UP000601597">
    <property type="component" value="Unassembled WGS sequence"/>
</dbReference>
<feature type="domain" description="Coenzyme PQQ synthesis protein F-like C-terminal lobe" evidence="19">
    <location>
        <begin position="778"/>
        <end position="877"/>
    </location>
</feature>
<evidence type="ECO:0000313" key="21">
    <source>
        <dbReference type="Proteomes" id="UP000601597"/>
    </source>
</evidence>
<dbReference type="PANTHER" id="PTHR43690">
    <property type="entry name" value="NARDILYSIN"/>
    <property type="match status" value="1"/>
</dbReference>
<evidence type="ECO:0000259" key="16">
    <source>
        <dbReference type="Pfam" id="PF00675"/>
    </source>
</evidence>
<dbReference type="InterPro" id="IPR007863">
    <property type="entry name" value="Peptidase_M16_C"/>
</dbReference>
<dbReference type="InterPro" id="IPR032632">
    <property type="entry name" value="Peptidase_M16_M"/>
</dbReference>
<evidence type="ECO:0000256" key="8">
    <source>
        <dbReference type="ARBA" id="ARBA00022801"/>
    </source>
</evidence>
<evidence type="ECO:0000256" key="5">
    <source>
        <dbReference type="ARBA" id="ARBA00017565"/>
    </source>
</evidence>
<dbReference type="InterPro" id="IPR054734">
    <property type="entry name" value="PqqF-like_C_4"/>
</dbReference>
<keyword evidence="9" id="KW-0862">Zinc</keyword>
<dbReference type="Pfam" id="PF22456">
    <property type="entry name" value="PqqF-like_C_4"/>
    <property type="match status" value="1"/>
</dbReference>
<evidence type="ECO:0000259" key="17">
    <source>
        <dbReference type="Pfam" id="PF05193"/>
    </source>
</evidence>